<dbReference type="InterPro" id="IPR000515">
    <property type="entry name" value="MetI-like"/>
</dbReference>
<reference evidence="9 10" key="1">
    <citation type="submission" date="2017-02" db="EMBL/GenBank/DDBJ databases">
        <title>Chromobacterium haemolyticum H5244.</title>
        <authorList>
            <person name="Gulvik C.A."/>
        </authorList>
    </citation>
    <scope>NUCLEOTIDE SEQUENCE [LARGE SCALE GENOMIC DNA]</scope>
    <source>
        <strain evidence="9 10">H5244</strain>
    </source>
</reference>
<evidence type="ECO:0000256" key="5">
    <source>
        <dbReference type="ARBA" id="ARBA00022989"/>
    </source>
</evidence>
<proteinExistence type="inferred from homology"/>
<dbReference type="EMBL" id="MUKV01000005">
    <property type="protein sequence ID" value="OQS42402.1"/>
    <property type="molecule type" value="Genomic_DNA"/>
</dbReference>
<feature type="transmembrane region" description="Helical" evidence="7">
    <location>
        <begin position="253"/>
        <end position="272"/>
    </location>
</feature>
<dbReference type="PANTHER" id="PTHR43744">
    <property type="entry name" value="ABC TRANSPORTER PERMEASE PROTEIN MG189-RELATED-RELATED"/>
    <property type="match status" value="1"/>
</dbReference>
<dbReference type="InterPro" id="IPR035906">
    <property type="entry name" value="MetI-like_sf"/>
</dbReference>
<evidence type="ECO:0000256" key="6">
    <source>
        <dbReference type="ARBA" id="ARBA00023136"/>
    </source>
</evidence>
<accession>A0A1W0D6B3</accession>
<evidence type="ECO:0000256" key="7">
    <source>
        <dbReference type="RuleBase" id="RU363032"/>
    </source>
</evidence>
<dbReference type="PANTHER" id="PTHR43744:SF3">
    <property type="entry name" value="LACTOSE TRANSPORT SYSTEM PERMEASE PROTEIN LACG"/>
    <property type="match status" value="1"/>
</dbReference>
<evidence type="ECO:0000256" key="1">
    <source>
        <dbReference type="ARBA" id="ARBA00004651"/>
    </source>
</evidence>
<dbReference type="GO" id="GO:0005886">
    <property type="term" value="C:plasma membrane"/>
    <property type="evidence" value="ECO:0007669"/>
    <property type="project" value="UniProtKB-SubCell"/>
</dbReference>
<dbReference type="RefSeq" id="WP_081554961.1">
    <property type="nucleotide sequence ID" value="NZ_MUKV01000005.1"/>
</dbReference>
<feature type="transmembrane region" description="Helical" evidence="7">
    <location>
        <begin position="26"/>
        <end position="48"/>
    </location>
</feature>
<feature type="transmembrane region" description="Helical" evidence="7">
    <location>
        <begin position="82"/>
        <end position="106"/>
    </location>
</feature>
<comment type="subcellular location">
    <subcellularLocation>
        <location evidence="1 7">Cell membrane</location>
        <topology evidence="1 7">Multi-pass membrane protein</topology>
    </subcellularLocation>
</comment>
<evidence type="ECO:0000256" key="4">
    <source>
        <dbReference type="ARBA" id="ARBA00022692"/>
    </source>
</evidence>
<comment type="similarity">
    <text evidence="7">Belongs to the binding-protein-dependent transport system permease family.</text>
</comment>
<organism evidence="9 10">
    <name type="scientific">Chromobacterium haemolyticum</name>
    <dbReference type="NCBI Taxonomy" id="394935"/>
    <lineage>
        <taxon>Bacteria</taxon>
        <taxon>Pseudomonadati</taxon>
        <taxon>Pseudomonadota</taxon>
        <taxon>Betaproteobacteria</taxon>
        <taxon>Neisseriales</taxon>
        <taxon>Chromobacteriaceae</taxon>
        <taxon>Chromobacterium</taxon>
    </lineage>
</organism>
<dbReference type="PROSITE" id="PS50928">
    <property type="entry name" value="ABC_TM1"/>
    <property type="match status" value="1"/>
</dbReference>
<gene>
    <name evidence="9" type="ORF">B0T45_06350</name>
</gene>
<sequence length="285" mass="31577">MTAASSLLARPARQARARALRRLPDYLLLLALACAACYPFGWTLMIALGNGEQVFDFPPRWPEPLSLTHFREVWDQIPMGRFLWNSALISGLSTAGTLLVSSCAGFALAQLRFRGRQWVFYAIIATLLLPSETNVLSNYVTLSWLGLDDSRAGVALPTLAGAFGIFLMKHAFEEIPEEIIAAARMDGAGDWQLFWRICLPLSRPYLATLAIFTLVWSWNSYVWPSVVLKTPDLYPLSVGVQYLKGAFATSTRMVAAGAALTIAPVLLVFLFCQRYFMRGMDGAIK</sequence>
<dbReference type="SUPFAM" id="SSF161098">
    <property type="entry name" value="MetI-like"/>
    <property type="match status" value="1"/>
</dbReference>
<feature type="transmembrane region" description="Helical" evidence="7">
    <location>
        <begin position="193"/>
        <end position="218"/>
    </location>
</feature>
<keyword evidence="5 7" id="KW-1133">Transmembrane helix</keyword>
<evidence type="ECO:0000259" key="8">
    <source>
        <dbReference type="PROSITE" id="PS50928"/>
    </source>
</evidence>
<keyword evidence="6 7" id="KW-0472">Membrane</keyword>
<evidence type="ECO:0000313" key="10">
    <source>
        <dbReference type="Proteomes" id="UP000192721"/>
    </source>
</evidence>
<keyword evidence="2 7" id="KW-0813">Transport</keyword>
<name>A0A1W0D6B3_9NEIS</name>
<protein>
    <submittedName>
        <fullName evidence="9">Sugar ABC transporter permease</fullName>
    </submittedName>
</protein>
<evidence type="ECO:0000256" key="2">
    <source>
        <dbReference type="ARBA" id="ARBA00022448"/>
    </source>
</evidence>
<dbReference type="Proteomes" id="UP000192721">
    <property type="component" value="Unassembled WGS sequence"/>
</dbReference>
<dbReference type="Pfam" id="PF00528">
    <property type="entry name" value="BPD_transp_1"/>
    <property type="match status" value="1"/>
</dbReference>
<dbReference type="Gene3D" id="1.10.3720.10">
    <property type="entry name" value="MetI-like"/>
    <property type="match status" value="1"/>
</dbReference>
<feature type="domain" description="ABC transmembrane type-1" evidence="8">
    <location>
        <begin position="83"/>
        <end position="272"/>
    </location>
</feature>
<feature type="transmembrane region" description="Helical" evidence="7">
    <location>
        <begin position="118"/>
        <end position="140"/>
    </location>
</feature>
<keyword evidence="3" id="KW-1003">Cell membrane</keyword>
<dbReference type="AlphaFoldDB" id="A0A1W0D6B3"/>
<evidence type="ECO:0000313" key="9">
    <source>
        <dbReference type="EMBL" id="OQS42402.1"/>
    </source>
</evidence>
<evidence type="ECO:0000256" key="3">
    <source>
        <dbReference type="ARBA" id="ARBA00022475"/>
    </source>
</evidence>
<dbReference type="GO" id="GO:0055085">
    <property type="term" value="P:transmembrane transport"/>
    <property type="evidence" value="ECO:0007669"/>
    <property type="project" value="InterPro"/>
</dbReference>
<feature type="transmembrane region" description="Helical" evidence="7">
    <location>
        <begin position="152"/>
        <end position="172"/>
    </location>
</feature>
<dbReference type="CDD" id="cd06261">
    <property type="entry name" value="TM_PBP2"/>
    <property type="match status" value="1"/>
</dbReference>
<keyword evidence="4 7" id="KW-0812">Transmembrane</keyword>
<comment type="caution">
    <text evidence="9">The sequence shown here is derived from an EMBL/GenBank/DDBJ whole genome shotgun (WGS) entry which is preliminary data.</text>
</comment>